<keyword evidence="3" id="KW-0804">Transcription</keyword>
<comment type="caution">
    <text evidence="6">The sequence shown here is derived from an EMBL/GenBank/DDBJ whole genome shotgun (WGS) entry which is preliminary data.</text>
</comment>
<dbReference type="PANTHER" id="PTHR47506:SF3">
    <property type="entry name" value="HTH-TYPE TRANSCRIPTIONAL REGULATOR LMRA"/>
    <property type="match status" value="1"/>
</dbReference>
<keyword evidence="1" id="KW-0805">Transcription regulation</keyword>
<dbReference type="EMBL" id="PEDF01000089">
    <property type="protein sequence ID" value="RFZ40352.1"/>
    <property type="molecule type" value="Genomic_DNA"/>
</dbReference>
<dbReference type="InterPro" id="IPR001647">
    <property type="entry name" value="HTH_TetR"/>
</dbReference>
<dbReference type="Proteomes" id="UP000257451">
    <property type="component" value="Unassembled WGS sequence"/>
</dbReference>
<evidence type="ECO:0000259" key="5">
    <source>
        <dbReference type="Pfam" id="PF21993"/>
    </source>
</evidence>
<dbReference type="AlphaFoldDB" id="A0A3E2MUV6"/>
<dbReference type="PANTHER" id="PTHR47506">
    <property type="entry name" value="TRANSCRIPTIONAL REGULATORY PROTEIN"/>
    <property type="match status" value="1"/>
</dbReference>
<sequence>MAEDSGRQRMVAGAAEMISRRGLNATSVRELAKHTQAPLGSTYHYFPGGKYDLATEAVRWADDLTVGVLARELAAGPQAGLSAFLAMWRKIVIDSNFHAGCPVLAVSVEDLPEEHHAPRRAAATAFQRWTSMLANSLRDAGAAEQDAQQVATLIVASVEGTVAMCRAQQSIAPLDLVTAQLGRAIDAVLPGATSPDAHS</sequence>
<dbReference type="GO" id="GO:0003677">
    <property type="term" value="F:DNA binding"/>
    <property type="evidence" value="ECO:0007669"/>
    <property type="project" value="UniProtKB-KW"/>
</dbReference>
<dbReference type="Pfam" id="PF00440">
    <property type="entry name" value="TetR_N"/>
    <property type="match status" value="1"/>
</dbReference>
<evidence type="ECO:0000313" key="7">
    <source>
        <dbReference type="Proteomes" id="UP000257451"/>
    </source>
</evidence>
<dbReference type="SUPFAM" id="SSF48498">
    <property type="entry name" value="Tetracyclin repressor-like, C-terminal domain"/>
    <property type="match status" value="1"/>
</dbReference>
<name>A0A3E2MUV6_MYCMR</name>
<dbReference type="RefSeq" id="WP_117432399.1">
    <property type="nucleotide sequence ID" value="NZ_PEDF01000089.1"/>
</dbReference>
<dbReference type="SUPFAM" id="SSF46689">
    <property type="entry name" value="Homeodomain-like"/>
    <property type="match status" value="1"/>
</dbReference>
<evidence type="ECO:0000256" key="2">
    <source>
        <dbReference type="ARBA" id="ARBA00023125"/>
    </source>
</evidence>
<feature type="domain" description="Transcriptional regulator LmrA/YxaF-like C-terminal" evidence="5">
    <location>
        <begin position="77"/>
        <end position="180"/>
    </location>
</feature>
<feature type="domain" description="HTH tetR-type" evidence="4">
    <location>
        <begin position="12"/>
        <end position="56"/>
    </location>
</feature>
<dbReference type="InterPro" id="IPR009057">
    <property type="entry name" value="Homeodomain-like_sf"/>
</dbReference>
<evidence type="ECO:0000256" key="1">
    <source>
        <dbReference type="ARBA" id="ARBA00023015"/>
    </source>
</evidence>
<evidence type="ECO:0000259" key="4">
    <source>
        <dbReference type="Pfam" id="PF00440"/>
    </source>
</evidence>
<dbReference type="Gene3D" id="1.10.357.10">
    <property type="entry name" value="Tetracycline Repressor, domain 2"/>
    <property type="match status" value="1"/>
</dbReference>
<dbReference type="Pfam" id="PF21993">
    <property type="entry name" value="TetR_C_13_2"/>
    <property type="match status" value="1"/>
</dbReference>
<protein>
    <submittedName>
        <fullName evidence="6">Putative HTH-type transcriptional regulator YxaF</fullName>
    </submittedName>
</protein>
<keyword evidence="2" id="KW-0238">DNA-binding</keyword>
<gene>
    <name evidence="6" type="primary">yxaF_2</name>
    <name evidence="6" type="ORF">DAVIS_02897</name>
</gene>
<reference evidence="6 7" key="1">
    <citation type="journal article" date="2018" name="Sci. Rep.">
        <title>Extensive genomic diversity among Mycobacterium marinum strains revealed by whole genome sequencing.</title>
        <authorList>
            <person name="Das S."/>
            <person name="Pettersson B.M."/>
            <person name="Behra P.R."/>
            <person name="Mallick A."/>
            <person name="Cheramie M."/>
            <person name="Ramesh M."/>
            <person name="Shirreff L."/>
            <person name="DuCote T."/>
            <person name="Dasgupta S."/>
            <person name="Ennis D.G."/>
            <person name="Kirsebom L.A."/>
        </authorList>
    </citation>
    <scope>NUCLEOTIDE SEQUENCE [LARGE SCALE GENOMIC DNA]</scope>
    <source>
        <strain evidence="6 7">Davis1</strain>
    </source>
</reference>
<proteinExistence type="predicted"/>
<accession>A0A3E2MUV6</accession>
<evidence type="ECO:0000313" key="6">
    <source>
        <dbReference type="EMBL" id="RFZ40352.1"/>
    </source>
</evidence>
<dbReference type="InterPro" id="IPR054156">
    <property type="entry name" value="YxaF_TetR_C"/>
</dbReference>
<evidence type="ECO:0000256" key="3">
    <source>
        <dbReference type="ARBA" id="ARBA00023163"/>
    </source>
</evidence>
<dbReference type="InterPro" id="IPR036271">
    <property type="entry name" value="Tet_transcr_reg_TetR-rel_C_sf"/>
</dbReference>
<organism evidence="6 7">
    <name type="scientific">Mycobacterium marinum</name>
    <dbReference type="NCBI Taxonomy" id="1781"/>
    <lineage>
        <taxon>Bacteria</taxon>
        <taxon>Bacillati</taxon>
        <taxon>Actinomycetota</taxon>
        <taxon>Actinomycetes</taxon>
        <taxon>Mycobacteriales</taxon>
        <taxon>Mycobacteriaceae</taxon>
        <taxon>Mycobacterium</taxon>
        <taxon>Mycobacterium ulcerans group</taxon>
    </lineage>
</organism>